<feature type="region of interest" description="Disordered" evidence="1">
    <location>
        <begin position="63"/>
        <end position="106"/>
    </location>
</feature>
<organism evidence="2 3">
    <name type="scientific">Popillia japonica</name>
    <name type="common">Japanese beetle</name>
    <dbReference type="NCBI Taxonomy" id="7064"/>
    <lineage>
        <taxon>Eukaryota</taxon>
        <taxon>Metazoa</taxon>
        <taxon>Ecdysozoa</taxon>
        <taxon>Arthropoda</taxon>
        <taxon>Hexapoda</taxon>
        <taxon>Insecta</taxon>
        <taxon>Pterygota</taxon>
        <taxon>Neoptera</taxon>
        <taxon>Endopterygota</taxon>
        <taxon>Coleoptera</taxon>
        <taxon>Polyphaga</taxon>
        <taxon>Scarabaeiformia</taxon>
        <taxon>Scarabaeidae</taxon>
        <taxon>Rutelinae</taxon>
        <taxon>Popillia</taxon>
    </lineage>
</organism>
<evidence type="ECO:0000313" key="3">
    <source>
        <dbReference type="Proteomes" id="UP001458880"/>
    </source>
</evidence>
<evidence type="ECO:0000256" key="1">
    <source>
        <dbReference type="SAM" id="MobiDB-lite"/>
    </source>
</evidence>
<keyword evidence="3" id="KW-1185">Reference proteome</keyword>
<reference evidence="2 3" key="1">
    <citation type="journal article" date="2024" name="BMC Genomics">
        <title>De novo assembly and annotation of Popillia japonica's genome with initial clues to its potential as an invasive pest.</title>
        <authorList>
            <person name="Cucini C."/>
            <person name="Boschi S."/>
            <person name="Funari R."/>
            <person name="Cardaioli E."/>
            <person name="Iannotti N."/>
            <person name="Marturano G."/>
            <person name="Paoli F."/>
            <person name="Bruttini M."/>
            <person name="Carapelli A."/>
            <person name="Frati F."/>
            <person name="Nardi F."/>
        </authorList>
    </citation>
    <scope>NUCLEOTIDE SEQUENCE [LARGE SCALE GENOMIC DNA]</scope>
    <source>
        <strain evidence="2">DMR45628</strain>
    </source>
</reference>
<dbReference type="EMBL" id="JASPKY010000041">
    <property type="protein sequence ID" value="KAK9746255.1"/>
    <property type="molecule type" value="Genomic_DNA"/>
</dbReference>
<protein>
    <submittedName>
        <fullName evidence="2">Uncharacterized protein</fullName>
    </submittedName>
</protein>
<accession>A0AAW1MIZ4</accession>
<evidence type="ECO:0000313" key="2">
    <source>
        <dbReference type="EMBL" id="KAK9746255.1"/>
    </source>
</evidence>
<gene>
    <name evidence="2" type="ORF">QE152_g6237</name>
</gene>
<dbReference type="AlphaFoldDB" id="A0AAW1MIZ4"/>
<proteinExistence type="predicted"/>
<comment type="caution">
    <text evidence="2">The sequence shown here is derived from an EMBL/GenBank/DDBJ whole genome shotgun (WGS) entry which is preliminary data.</text>
</comment>
<sequence>MLILLEVALLKENGVPIQSIHTAQIRDDSSDDDISLSALVKRPHTPKLNITFEGIICIQRHSRTAKAPPLSNAQQATVTTTTSSKDEVEERQNKGNVKAKGAVKRQITSNKAKSLRNVSDLMFPFCQL</sequence>
<name>A0AAW1MIZ4_POPJA</name>
<feature type="compositionally biased region" description="Basic and acidic residues" evidence="1">
    <location>
        <begin position="84"/>
        <end position="93"/>
    </location>
</feature>
<dbReference type="Proteomes" id="UP001458880">
    <property type="component" value="Unassembled WGS sequence"/>
</dbReference>